<dbReference type="SUPFAM" id="SSF51695">
    <property type="entry name" value="PLC-like phosphodiesterases"/>
    <property type="match status" value="1"/>
</dbReference>
<dbReference type="Pfam" id="PF03009">
    <property type="entry name" value="GDPD"/>
    <property type="match status" value="1"/>
</dbReference>
<dbReference type="PANTHER" id="PTHR46211">
    <property type="entry name" value="GLYCEROPHOSPHORYL DIESTER PHOSPHODIESTERASE"/>
    <property type="match status" value="1"/>
</dbReference>
<dbReference type="InterPro" id="IPR017946">
    <property type="entry name" value="PLC-like_Pdiesterase_TIM-brl"/>
</dbReference>
<evidence type="ECO:0000313" key="2">
    <source>
        <dbReference type="EMBL" id="MBL6457887.1"/>
    </source>
</evidence>
<name>A0ABS1V8D5_9PROT</name>
<dbReference type="PROSITE" id="PS51704">
    <property type="entry name" value="GP_PDE"/>
    <property type="match status" value="1"/>
</dbReference>
<organism evidence="2 3">
    <name type="scientific">Belnapia mucosa</name>
    <dbReference type="NCBI Taxonomy" id="2804532"/>
    <lineage>
        <taxon>Bacteria</taxon>
        <taxon>Pseudomonadati</taxon>
        <taxon>Pseudomonadota</taxon>
        <taxon>Alphaproteobacteria</taxon>
        <taxon>Acetobacterales</taxon>
        <taxon>Roseomonadaceae</taxon>
        <taxon>Belnapia</taxon>
    </lineage>
</organism>
<gene>
    <name evidence="2" type="ORF">JMJ55_21350</name>
</gene>
<dbReference type="PANTHER" id="PTHR46211:SF1">
    <property type="entry name" value="GLYCEROPHOSPHODIESTER PHOSPHODIESTERASE, CYTOPLASMIC"/>
    <property type="match status" value="1"/>
</dbReference>
<dbReference type="EMBL" id="JAEUXJ010000011">
    <property type="protein sequence ID" value="MBL6457887.1"/>
    <property type="molecule type" value="Genomic_DNA"/>
</dbReference>
<accession>A0ABS1V8D5</accession>
<keyword evidence="3" id="KW-1185">Reference proteome</keyword>
<dbReference type="RefSeq" id="WP_202827637.1">
    <property type="nucleotide sequence ID" value="NZ_JAEUXJ010000011.1"/>
</dbReference>
<feature type="domain" description="GP-PDE" evidence="1">
    <location>
        <begin position="2"/>
        <end position="241"/>
    </location>
</feature>
<proteinExistence type="predicted"/>
<evidence type="ECO:0000313" key="3">
    <source>
        <dbReference type="Proteomes" id="UP000606490"/>
    </source>
</evidence>
<dbReference type="Gene3D" id="3.20.20.190">
    <property type="entry name" value="Phosphatidylinositol (PI) phosphodiesterase"/>
    <property type="match status" value="1"/>
</dbReference>
<evidence type="ECO:0000259" key="1">
    <source>
        <dbReference type="PROSITE" id="PS51704"/>
    </source>
</evidence>
<protein>
    <submittedName>
        <fullName evidence="2">Glycerophosphodiester phosphodiesterase</fullName>
    </submittedName>
</protein>
<comment type="caution">
    <text evidence="2">The sequence shown here is derived from an EMBL/GenBank/DDBJ whole genome shotgun (WGS) entry which is preliminary data.</text>
</comment>
<reference evidence="2 3" key="1">
    <citation type="submission" date="2021-01" db="EMBL/GenBank/DDBJ databases">
        <title>Belnapia mucosa sp. nov. and Belnapia arida sp. nov., isolated from the Tabernas Desert (Almeria, Spain).</title>
        <authorList>
            <person name="Molina-Menor E."/>
            <person name="Vidal-Verdu A."/>
            <person name="Calonge A."/>
            <person name="Satari L."/>
            <person name="Pereto Magraner J."/>
            <person name="Porcar Miralles M."/>
        </authorList>
    </citation>
    <scope>NUCLEOTIDE SEQUENCE [LARGE SCALE GENOMIC DNA]</scope>
    <source>
        <strain evidence="2 3">T6</strain>
    </source>
</reference>
<dbReference type="Proteomes" id="UP000606490">
    <property type="component" value="Unassembled WGS sequence"/>
</dbReference>
<sequence length="242" mass="25869">MTEIASHRGGAILWPENSLQAFRQALALPAEQLEIDVHLTADGEVAVMHDATLDRMTDGRGPVRERSLEELRRLRVKGTGGEGVPSLAEVATLVRDAGRILRLEIKADSAGRPYPGIVPACLAVLDGLEMRRRTVLMSFEPMTVAAAAAAGGFHRLVLLMESKPWRGMGPESAIALCRACRAEELGLPISELDRDAVAALRDARLAVSAWGTNDAATIGRGLELGLDAIATDDPVLALRLRG</sequence>
<dbReference type="InterPro" id="IPR030395">
    <property type="entry name" value="GP_PDE_dom"/>
</dbReference>